<name>A0ABW6K6K7_9BACI</name>
<dbReference type="Proteomes" id="UP001601058">
    <property type="component" value="Unassembled WGS sequence"/>
</dbReference>
<dbReference type="Pfam" id="PF00486">
    <property type="entry name" value="Trans_reg_C"/>
    <property type="match status" value="1"/>
</dbReference>
<sequence length="244" mass="28586">MNDGKLKGKTILLIDSDEENRVELNWYLSKNGFEIIEAENGQIAKMKFLKYDPCFVLLETNLSDMNGLDICTWVRNQLSNNVPIIIQSEKGNDHDKIEGLKRGADDYVVKPLNPEELLIRIETVLRRTVNRCSKLSFKGLTIKPLKGMVKFHDKEIKLTHFEYRLLFLFMTHPDQILSREQIINEIYKKNERVVNERTVDVHIRHLRGKIAEFTNYPYISSIRGLGYKFNIDDLKQEERTETVN</sequence>
<proteinExistence type="predicted"/>
<evidence type="ECO:0000313" key="11">
    <source>
        <dbReference type="Proteomes" id="UP001601058"/>
    </source>
</evidence>
<organism evidence="10 11">
    <name type="scientific">Cytobacillus mangrovibacter</name>
    <dbReference type="NCBI Taxonomy" id="3299024"/>
    <lineage>
        <taxon>Bacteria</taxon>
        <taxon>Bacillati</taxon>
        <taxon>Bacillota</taxon>
        <taxon>Bacilli</taxon>
        <taxon>Bacillales</taxon>
        <taxon>Bacillaceae</taxon>
        <taxon>Cytobacillus</taxon>
    </lineage>
</organism>
<reference evidence="10 11" key="1">
    <citation type="submission" date="2024-08" db="EMBL/GenBank/DDBJ databases">
        <title>Two novel Cytobacillus novel species.</title>
        <authorList>
            <person name="Liu G."/>
        </authorList>
    </citation>
    <scope>NUCLEOTIDE SEQUENCE [LARGE SCALE GENOMIC DNA]</scope>
    <source>
        <strain evidence="10 11">FJAT-53684</strain>
    </source>
</reference>
<protein>
    <submittedName>
        <fullName evidence="10">Response regulator transcription factor</fullName>
    </submittedName>
</protein>
<feature type="domain" description="OmpR/PhoB-type" evidence="9">
    <location>
        <begin position="132"/>
        <end position="231"/>
    </location>
</feature>
<evidence type="ECO:0000259" key="8">
    <source>
        <dbReference type="PROSITE" id="PS50110"/>
    </source>
</evidence>
<keyword evidence="1" id="KW-0597">Phosphoprotein</keyword>
<feature type="domain" description="Response regulatory" evidence="8">
    <location>
        <begin position="10"/>
        <end position="125"/>
    </location>
</feature>
<evidence type="ECO:0000256" key="1">
    <source>
        <dbReference type="ARBA" id="ARBA00022553"/>
    </source>
</evidence>
<evidence type="ECO:0000256" key="7">
    <source>
        <dbReference type="PROSITE-ProRule" id="PRU01091"/>
    </source>
</evidence>
<dbReference type="SMART" id="SM00448">
    <property type="entry name" value="REC"/>
    <property type="match status" value="1"/>
</dbReference>
<evidence type="ECO:0000256" key="5">
    <source>
        <dbReference type="ARBA" id="ARBA00023163"/>
    </source>
</evidence>
<dbReference type="InterPro" id="IPR036388">
    <property type="entry name" value="WH-like_DNA-bd_sf"/>
</dbReference>
<dbReference type="Gene3D" id="1.10.10.10">
    <property type="entry name" value="Winged helix-like DNA-binding domain superfamily/Winged helix DNA-binding domain"/>
    <property type="match status" value="1"/>
</dbReference>
<dbReference type="CDD" id="cd00383">
    <property type="entry name" value="trans_reg_C"/>
    <property type="match status" value="1"/>
</dbReference>
<dbReference type="PANTHER" id="PTHR48111:SF40">
    <property type="entry name" value="PHOSPHATE REGULON TRANSCRIPTIONAL REGULATORY PROTEIN PHOB"/>
    <property type="match status" value="1"/>
</dbReference>
<keyword evidence="2" id="KW-0902">Two-component regulatory system</keyword>
<dbReference type="PROSITE" id="PS50110">
    <property type="entry name" value="RESPONSE_REGULATORY"/>
    <property type="match status" value="1"/>
</dbReference>
<dbReference type="Gene3D" id="6.10.250.690">
    <property type="match status" value="1"/>
</dbReference>
<feature type="DNA-binding region" description="OmpR/PhoB-type" evidence="7">
    <location>
        <begin position="132"/>
        <end position="231"/>
    </location>
</feature>
<comment type="caution">
    <text evidence="6">Lacks conserved residue(s) required for the propagation of feature annotation.</text>
</comment>
<comment type="caution">
    <text evidence="10">The sequence shown here is derived from an EMBL/GenBank/DDBJ whole genome shotgun (WGS) entry which is preliminary data.</text>
</comment>
<dbReference type="Gene3D" id="3.40.50.2300">
    <property type="match status" value="1"/>
</dbReference>
<dbReference type="PANTHER" id="PTHR48111">
    <property type="entry name" value="REGULATOR OF RPOS"/>
    <property type="match status" value="1"/>
</dbReference>
<dbReference type="Pfam" id="PF00072">
    <property type="entry name" value="Response_reg"/>
    <property type="match status" value="1"/>
</dbReference>
<evidence type="ECO:0000259" key="9">
    <source>
        <dbReference type="PROSITE" id="PS51755"/>
    </source>
</evidence>
<dbReference type="InterPro" id="IPR011006">
    <property type="entry name" value="CheY-like_superfamily"/>
</dbReference>
<dbReference type="RefSeq" id="WP_389222664.1">
    <property type="nucleotide sequence ID" value="NZ_JBIACJ010000013.1"/>
</dbReference>
<evidence type="ECO:0000256" key="6">
    <source>
        <dbReference type="PROSITE-ProRule" id="PRU00169"/>
    </source>
</evidence>
<keyword evidence="11" id="KW-1185">Reference proteome</keyword>
<evidence type="ECO:0000256" key="2">
    <source>
        <dbReference type="ARBA" id="ARBA00023012"/>
    </source>
</evidence>
<dbReference type="InterPro" id="IPR039420">
    <property type="entry name" value="WalR-like"/>
</dbReference>
<evidence type="ECO:0000256" key="4">
    <source>
        <dbReference type="ARBA" id="ARBA00023125"/>
    </source>
</evidence>
<keyword evidence="4 7" id="KW-0238">DNA-binding</keyword>
<dbReference type="InterPro" id="IPR001789">
    <property type="entry name" value="Sig_transdc_resp-reg_receiver"/>
</dbReference>
<keyword evidence="5" id="KW-0804">Transcription</keyword>
<accession>A0ABW6K6K7</accession>
<dbReference type="InterPro" id="IPR001867">
    <property type="entry name" value="OmpR/PhoB-type_DNA-bd"/>
</dbReference>
<dbReference type="SUPFAM" id="SSF52172">
    <property type="entry name" value="CheY-like"/>
    <property type="match status" value="1"/>
</dbReference>
<gene>
    <name evidence="10" type="ORF">ACFYKT_18710</name>
</gene>
<keyword evidence="3" id="KW-0805">Transcription regulation</keyword>
<dbReference type="EMBL" id="JBIACJ010000013">
    <property type="protein sequence ID" value="MFE8698357.1"/>
    <property type="molecule type" value="Genomic_DNA"/>
</dbReference>
<evidence type="ECO:0000313" key="10">
    <source>
        <dbReference type="EMBL" id="MFE8698357.1"/>
    </source>
</evidence>
<dbReference type="SMART" id="SM00862">
    <property type="entry name" value="Trans_reg_C"/>
    <property type="match status" value="1"/>
</dbReference>
<dbReference type="PROSITE" id="PS51755">
    <property type="entry name" value="OMPR_PHOB"/>
    <property type="match status" value="1"/>
</dbReference>
<evidence type="ECO:0000256" key="3">
    <source>
        <dbReference type="ARBA" id="ARBA00023015"/>
    </source>
</evidence>